<evidence type="ECO:0000313" key="27">
    <source>
        <dbReference type="Proteomes" id="UP000275843"/>
    </source>
</evidence>
<evidence type="ECO:0000256" key="9">
    <source>
        <dbReference type="ARBA" id="ARBA00044673"/>
    </source>
</evidence>
<dbReference type="EMBL" id="CP033235">
    <property type="protein sequence ID" value="AZF68579.1"/>
    <property type="molecule type" value="Genomic_DNA"/>
</dbReference>
<evidence type="ECO:0000256" key="6">
    <source>
        <dbReference type="ARBA" id="ARBA00022840"/>
    </source>
</evidence>
<feature type="domain" description="Clp1 P-loop" evidence="10">
    <location>
        <begin position="84"/>
        <end position="251"/>
    </location>
</feature>
<evidence type="ECO:0000313" key="19">
    <source>
        <dbReference type="EMBL" id="AZF81655.1"/>
    </source>
</evidence>
<evidence type="ECO:0000313" key="15">
    <source>
        <dbReference type="EMBL" id="AZF71199.1"/>
    </source>
</evidence>
<dbReference type="EMBL" id="CP033237">
    <property type="protein sequence ID" value="AZF73819.1"/>
    <property type="molecule type" value="Genomic_DNA"/>
</dbReference>
<dbReference type="PATRIC" id="fig|2287.6.peg.1925"/>
<name>A0A0E3GWQ7_SACSO</name>
<dbReference type="Proteomes" id="UP000278715">
    <property type="component" value="Chromosome"/>
</dbReference>
<dbReference type="AlphaFoldDB" id="A0A0E3GWQ7"/>
<evidence type="ECO:0000313" key="24">
    <source>
        <dbReference type="Proteomes" id="UP000267993"/>
    </source>
</evidence>
<keyword evidence="3" id="KW-0808">Transferase</keyword>
<evidence type="ECO:0000313" key="28">
    <source>
        <dbReference type="Proteomes" id="UP000278715"/>
    </source>
</evidence>
<reference evidence="24 25" key="2">
    <citation type="journal article" date="2018" name="Proc. Natl. Acad. Sci. U.S.A.">
        <title>Nonmutational mechanism of inheritance in the Archaeon Sulfolobus solfataricus.</title>
        <authorList>
            <person name="Payne S."/>
            <person name="McCarthy S."/>
            <person name="Johnson T."/>
            <person name="North E."/>
            <person name="Blum P."/>
        </authorList>
    </citation>
    <scope>NUCLEOTIDE SEQUENCE [LARGE SCALE GENOMIC DNA]</scope>
    <source>
        <strain evidence="15 24">SARC-H</strain>
        <strain evidence="16 27">SARC-I</strain>
        <strain evidence="18 28">SARC-N</strain>
        <strain evidence="19 29">SARC-O</strain>
        <strain evidence="14 25">SULG</strain>
        <strain evidence="17 26">SULM</strain>
    </source>
</reference>
<dbReference type="Proteomes" id="UP000267993">
    <property type="component" value="Chromosome"/>
</dbReference>
<dbReference type="EMBL" id="CP033239">
    <property type="protein sequence ID" value="AZF79050.1"/>
    <property type="molecule type" value="Genomic_DNA"/>
</dbReference>
<dbReference type="PANTHER" id="PTHR12755">
    <property type="entry name" value="CLEAVAGE/POLYADENYLATION FACTOR IA SUBUNIT CLP1P"/>
    <property type="match status" value="1"/>
</dbReference>
<dbReference type="SUPFAM" id="SSF52540">
    <property type="entry name" value="P-loop containing nucleoside triphosphate hydrolases"/>
    <property type="match status" value="1"/>
</dbReference>
<dbReference type="EC" id="2.7.1.78" evidence="2"/>
<evidence type="ECO:0000256" key="3">
    <source>
        <dbReference type="ARBA" id="ARBA00022679"/>
    </source>
</evidence>
<evidence type="ECO:0000313" key="13">
    <source>
        <dbReference type="EMBL" id="AKA79491.1"/>
    </source>
</evidence>
<dbReference type="GO" id="GO:0005524">
    <property type="term" value="F:ATP binding"/>
    <property type="evidence" value="ECO:0007669"/>
    <property type="project" value="UniProtKB-KW"/>
</dbReference>
<dbReference type="RefSeq" id="WP_009991373.1">
    <property type="nucleotide sequence ID" value="NZ_CP011055.2"/>
</dbReference>
<sequence length="360" mass="41196">MKKEQIIQGPCTIKVLEGEARIIGIDIRKNDSLTIPSNKTYTIVYDNNTKLEMNCKKLLNNVNLGWDQIVQEIVDTGGVVVLLGNTDSGKTYLANLFTNLATSYLKIIDADVGQSTLFLPTFIAELKPMRKTLNLEELGYDSLEFFGDITPSTNPRLHVQKIVRLYETTPKEKLTVIDTDGWTNGLNSMLHKFELLYTIDPDYIIVFDQKIKDYLPENYRNRAILLKSINLRKSRSERRANRITKYERYFNEANNVKIPSENVLGKPISDILYYAWGEYIQLSDEEPCVGHYISLNLLKGALLGIIENKKVVGAALLVNLKENEITILSRVNKFTGLVLGYISLNDKFQERRIRFRKCKS</sequence>
<protein>
    <recommendedName>
        <fullName evidence="2">polynucleotide 5'-hydroxyl-kinase</fullName>
        <ecNumber evidence="2">2.7.1.78</ecNumber>
    </recommendedName>
</protein>
<dbReference type="EMBL" id="CP033238">
    <property type="protein sequence ID" value="AZF76442.1"/>
    <property type="molecule type" value="Genomic_DNA"/>
</dbReference>
<dbReference type="GeneID" id="38468495"/>
<evidence type="ECO:0000313" key="30">
    <source>
        <dbReference type="Proteomes" id="UP000594632"/>
    </source>
</evidence>
<evidence type="ECO:0000256" key="4">
    <source>
        <dbReference type="ARBA" id="ARBA00022741"/>
    </source>
</evidence>
<keyword evidence="5" id="KW-0418">Kinase</keyword>
<evidence type="ECO:0000313" key="23">
    <source>
        <dbReference type="Proteomes" id="UP000033106"/>
    </source>
</evidence>
<dbReference type="Pfam" id="PF16575">
    <property type="entry name" value="CLP1_P"/>
    <property type="match status" value="1"/>
</dbReference>
<reference evidence="20 30" key="4">
    <citation type="journal article" date="2020" name="Nat. Commun.">
        <title>The structures of two archaeal type IV pili illuminate evolutionary relationships.</title>
        <authorList>
            <person name="Wang F."/>
            <person name="Baquero D.P."/>
            <person name="Su Z."/>
            <person name="Beltran L.C."/>
            <person name="Prangishvili D."/>
            <person name="Krupovic M."/>
            <person name="Egelman E.H."/>
        </authorList>
    </citation>
    <scope>NUCLEOTIDE SEQUENCE [LARGE SCALE GENOMIC DNA]</scope>
    <source>
        <strain evidence="20 30">POZ149</strain>
    </source>
</reference>
<dbReference type="EMBL" id="CP011055">
    <property type="protein sequence ID" value="AKA74100.1"/>
    <property type="molecule type" value="Genomic_DNA"/>
</dbReference>
<dbReference type="Proteomes" id="UP000033057">
    <property type="component" value="Chromosome"/>
</dbReference>
<gene>
    <name evidence="20" type="ORF">HFC64_15550</name>
    <name evidence="13" type="ORF">SULA_1870</name>
    <name evidence="11" type="ORF">SULB_1871</name>
    <name evidence="12" type="ORF">SULC_1869</name>
    <name evidence="14" type="ORF">SULG_09395</name>
    <name evidence="15" type="ORF">SULH_09395</name>
    <name evidence="16" type="ORF">SULI_09395</name>
    <name evidence="17" type="ORF">SULM_09385</name>
    <name evidence="18" type="ORF">SULN_09385</name>
    <name evidence="19" type="ORF">SULO_09395</name>
</gene>
<organism evidence="13 23">
    <name type="scientific">Saccharolobus solfataricus</name>
    <name type="common">Sulfolobus solfataricus</name>
    <dbReference type="NCBI Taxonomy" id="2287"/>
    <lineage>
        <taxon>Archaea</taxon>
        <taxon>Thermoproteota</taxon>
        <taxon>Thermoprotei</taxon>
        <taxon>Sulfolobales</taxon>
        <taxon>Sulfolobaceae</taxon>
        <taxon>Saccharolobus</taxon>
    </lineage>
</organism>
<evidence type="ECO:0000256" key="7">
    <source>
        <dbReference type="ARBA" id="ARBA00024737"/>
    </source>
</evidence>
<evidence type="ECO:0000313" key="17">
    <source>
        <dbReference type="EMBL" id="AZF76442.1"/>
    </source>
</evidence>
<dbReference type="KEGG" id="ssof:SULC_1869"/>
<dbReference type="KEGG" id="ssoa:SULA_1870"/>
<evidence type="ECO:0000313" key="11">
    <source>
        <dbReference type="EMBL" id="AKA74100.1"/>
    </source>
</evidence>
<evidence type="ECO:0000313" key="20">
    <source>
        <dbReference type="EMBL" id="QPG51044.1"/>
    </source>
</evidence>
<evidence type="ECO:0000256" key="2">
    <source>
        <dbReference type="ARBA" id="ARBA00012157"/>
    </source>
</evidence>
<dbReference type="InterPro" id="IPR032319">
    <property type="entry name" value="CLP1_P"/>
</dbReference>
<accession>A0A0E3GWQ7</accession>
<dbReference type="InterPro" id="IPR027417">
    <property type="entry name" value="P-loop_NTPase"/>
</dbReference>
<dbReference type="Proteomes" id="UP000273443">
    <property type="component" value="Chromosome"/>
</dbReference>
<evidence type="ECO:0000256" key="8">
    <source>
        <dbReference type="ARBA" id="ARBA00044641"/>
    </source>
</evidence>
<proteinExistence type="predicted"/>
<dbReference type="Proteomes" id="UP000594632">
    <property type="component" value="Chromosome"/>
</dbReference>
<dbReference type="Proteomes" id="UP000033085">
    <property type="component" value="Chromosome"/>
</dbReference>
<dbReference type="EMBL" id="CP011057">
    <property type="protein sequence ID" value="AKA79491.1"/>
    <property type="molecule type" value="Genomic_DNA"/>
</dbReference>
<keyword evidence="4" id="KW-0547">Nucleotide-binding</keyword>
<evidence type="ECO:0000313" key="18">
    <source>
        <dbReference type="EMBL" id="AZF79050.1"/>
    </source>
</evidence>
<evidence type="ECO:0000313" key="29">
    <source>
        <dbReference type="Proteomes" id="UP000282269"/>
    </source>
</evidence>
<evidence type="ECO:0000259" key="10">
    <source>
        <dbReference type="Pfam" id="PF16575"/>
    </source>
</evidence>
<comment type="catalytic activity">
    <reaction evidence="8">
        <text>a 5'-end dephospho-ribonucleoside-RNA + ATP = a 5'-end 5'-phospho-ribonucleoside-RNA + ADP + H(+)</text>
        <dbReference type="Rhea" id="RHEA:54580"/>
        <dbReference type="Rhea" id="RHEA-COMP:13936"/>
        <dbReference type="Rhea" id="RHEA-COMP:15179"/>
        <dbReference type="ChEBI" id="CHEBI:15378"/>
        <dbReference type="ChEBI" id="CHEBI:30616"/>
        <dbReference type="ChEBI" id="CHEBI:138282"/>
        <dbReference type="ChEBI" id="CHEBI:138284"/>
        <dbReference type="ChEBI" id="CHEBI:456216"/>
        <dbReference type="EC" id="2.7.1.78"/>
    </reaction>
</comment>
<evidence type="ECO:0000313" key="16">
    <source>
        <dbReference type="EMBL" id="AZF73819.1"/>
    </source>
</evidence>
<evidence type="ECO:0000313" key="22">
    <source>
        <dbReference type="Proteomes" id="UP000033085"/>
    </source>
</evidence>
<dbReference type="Proteomes" id="UP000282269">
    <property type="component" value="Chromosome"/>
</dbReference>
<dbReference type="GO" id="GO:0006396">
    <property type="term" value="P:RNA processing"/>
    <property type="evidence" value="ECO:0007669"/>
    <property type="project" value="InterPro"/>
</dbReference>
<comment type="catalytic activity">
    <reaction evidence="9">
        <text>a 5'-end dephospho-2'-deoxyribonucleoside-DNA + ATP = a 5'-end 5'-phospho-2'-deoxyribonucleoside-DNA + ADP + H(+)</text>
        <dbReference type="Rhea" id="RHEA:15669"/>
        <dbReference type="Rhea" id="RHEA-COMP:13180"/>
        <dbReference type="Rhea" id="RHEA-COMP:13184"/>
        <dbReference type="ChEBI" id="CHEBI:15378"/>
        <dbReference type="ChEBI" id="CHEBI:30616"/>
        <dbReference type="ChEBI" id="CHEBI:136412"/>
        <dbReference type="ChEBI" id="CHEBI:136416"/>
        <dbReference type="ChEBI" id="CHEBI:456216"/>
        <dbReference type="EC" id="2.7.1.78"/>
    </reaction>
</comment>
<evidence type="ECO:0000313" key="26">
    <source>
        <dbReference type="Proteomes" id="UP000273443"/>
    </source>
</evidence>
<evidence type="ECO:0000313" key="14">
    <source>
        <dbReference type="EMBL" id="AZF68579.1"/>
    </source>
</evidence>
<reference evidence="21 22" key="1">
    <citation type="journal article" date="2015" name="Genome Announc.">
        <title>Complete Genome Sequence of Sulfolobus solfataricus Strain 98/2 and Evolved Derivatives.</title>
        <authorList>
            <person name="McCarthy S."/>
            <person name="Gradnigo J."/>
            <person name="Johnson T."/>
            <person name="Payne S."/>
            <person name="Lipzen A."/>
            <person name="Martin J."/>
            <person name="Schackwitz W."/>
            <person name="Moriyama E."/>
            <person name="Blum P."/>
        </authorList>
    </citation>
    <scope>NUCLEOTIDE SEQUENCE [LARGE SCALE GENOMIC DNA]</scope>
    <source>
        <strain evidence="21">98/2 SULC</strain>
        <strain evidence="11">SARC-B</strain>
        <strain evidence="12">SARC-C</strain>
        <strain evidence="13 23">SULA</strain>
        <strain evidence="22">SULB</strain>
    </source>
</reference>
<dbReference type="GO" id="GO:0051734">
    <property type="term" value="F:ATP-dependent polynucleotide 5'-hydroxyl-kinase activity"/>
    <property type="evidence" value="ECO:0007669"/>
    <property type="project" value="UniProtKB-EC"/>
</dbReference>
<dbReference type="EMBL" id="CP033236">
    <property type="protein sequence ID" value="AZF71199.1"/>
    <property type="molecule type" value="Genomic_DNA"/>
</dbReference>
<evidence type="ECO:0000256" key="5">
    <source>
        <dbReference type="ARBA" id="ARBA00022777"/>
    </source>
</evidence>
<reference evidence="13" key="3">
    <citation type="submission" date="2018-10" db="EMBL/GenBank/DDBJ databases">
        <authorList>
            <person name="McCarthy S."/>
            <person name="Gradnigo J."/>
            <person name="Johnson T."/>
            <person name="Payne S."/>
            <person name="Lipzen A."/>
            <person name="Schackwitz W."/>
            <person name="Martin J."/>
            <person name="Moriyama E."/>
            <person name="Blum P."/>
        </authorList>
    </citation>
    <scope>NUCLEOTIDE SEQUENCE</scope>
    <source>
        <strain evidence="11">SARC-B</strain>
        <strain evidence="12">SARC-C</strain>
        <strain evidence="13">SULA</strain>
    </source>
</reference>
<comment type="cofactor">
    <cofactor evidence="1">
        <name>a divalent metal cation</name>
        <dbReference type="ChEBI" id="CHEBI:60240"/>
    </cofactor>
</comment>
<dbReference type="Proteomes" id="UP000273194">
    <property type="component" value="Chromosome"/>
</dbReference>
<dbReference type="InterPro" id="IPR045116">
    <property type="entry name" value="Clp1/Grc3"/>
</dbReference>
<dbReference type="EMBL" id="CP050869">
    <property type="protein sequence ID" value="QPG51044.1"/>
    <property type="molecule type" value="Genomic_DNA"/>
</dbReference>
<dbReference type="Gene3D" id="3.40.50.300">
    <property type="entry name" value="P-loop containing nucleotide triphosphate hydrolases"/>
    <property type="match status" value="1"/>
</dbReference>
<evidence type="ECO:0000256" key="1">
    <source>
        <dbReference type="ARBA" id="ARBA00001968"/>
    </source>
</evidence>
<dbReference type="Proteomes" id="UP000275843">
    <property type="component" value="Chromosome"/>
</dbReference>
<dbReference type="EMBL" id="CP011056">
    <property type="protein sequence ID" value="AKA76798.1"/>
    <property type="molecule type" value="Genomic_DNA"/>
</dbReference>
<keyword evidence="6" id="KW-0067">ATP-binding</keyword>
<evidence type="ECO:0000313" key="12">
    <source>
        <dbReference type="EMBL" id="AKA76798.1"/>
    </source>
</evidence>
<dbReference type="Proteomes" id="UP000033106">
    <property type="component" value="Chromosome"/>
</dbReference>
<dbReference type="KEGG" id="ssol:SULB_1871"/>
<comment type="function">
    <text evidence="7">Polynucleotide kinase that can phosphorylate the 5'-hydroxyl groups of both single-stranded RNA (ssRNA) and single-stranded DNA (ssDNA). Exhibits a strong preference for ssRNA.</text>
</comment>
<evidence type="ECO:0000313" key="21">
    <source>
        <dbReference type="Proteomes" id="UP000033057"/>
    </source>
</evidence>
<evidence type="ECO:0000313" key="25">
    <source>
        <dbReference type="Proteomes" id="UP000273194"/>
    </source>
</evidence>
<dbReference type="PANTHER" id="PTHR12755:SF3">
    <property type="entry name" value="POLYNUCLEOTIDE 5'-HYDROXYL-KINASE NOL9"/>
    <property type="match status" value="1"/>
</dbReference>
<dbReference type="EMBL" id="CP033240">
    <property type="protein sequence ID" value="AZF81655.1"/>
    <property type="molecule type" value="Genomic_DNA"/>
</dbReference>